<dbReference type="Proteomes" id="UP000245288">
    <property type="component" value="Unassembled WGS sequence"/>
</dbReference>
<evidence type="ECO:0000256" key="2">
    <source>
        <dbReference type="ARBA" id="ARBA00009777"/>
    </source>
</evidence>
<dbReference type="SFLD" id="SFLDS00029">
    <property type="entry name" value="Radical_SAM"/>
    <property type="match status" value="1"/>
</dbReference>
<evidence type="ECO:0000256" key="9">
    <source>
        <dbReference type="ARBA" id="ARBA00047365"/>
    </source>
</evidence>
<dbReference type="PIRSF" id="PIRSF000371">
    <property type="entry name" value="PFL_act_enz"/>
    <property type="match status" value="1"/>
</dbReference>
<dbReference type="InterPro" id="IPR040074">
    <property type="entry name" value="BssD/PflA/YjjW"/>
</dbReference>
<evidence type="ECO:0000256" key="7">
    <source>
        <dbReference type="ARBA" id="ARBA00023004"/>
    </source>
</evidence>
<evidence type="ECO:0000256" key="5">
    <source>
        <dbReference type="ARBA" id="ARBA00022723"/>
    </source>
</evidence>
<accession>A0A2V1JWZ6</accession>
<evidence type="ECO:0000256" key="1">
    <source>
        <dbReference type="ARBA" id="ARBA00001966"/>
    </source>
</evidence>
<dbReference type="InterPro" id="IPR017896">
    <property type="entry name" value="4Fe4S_Fe-S-bd"/>
</dbReference>
<evidence type="ECO:0008006" key="14">
    <source>
        <dbReference type="Google" id="ProtNLM"/>
    </source>
</evidence>
<dbReference type="GO" id="GO:0016491">
    <property type="term" value="F:oxidoreductase activity"/>
    <property type="evidence" value="ECO:0007669"/>
    <property type="project" value="UniProtKB-KW"/>
</dbReference>
<dbReference type="EMBL" id="JRFU01000008">
    <property type="protein sequence ID" value="PWE88005.1"/>
    <property type="molecule type" value="Genomic_DNA"/>
</dbReference>
<dbReference type="PROSITE" id="PS51379">
    <property type="entry name" value="4FE4S_FER_2"/>
    <property type="match status" value="2"/>
</dbReference>
<protein>
    <recommendedName>
        <fullName evidence="14">4-hydroxyphenylacetate decarboxylase activating enzyme</fullName>
    </recommendedName>
</protein>
<keyword evidence="7" id="KW-0408">Iron</keyword>
<organism evidence="12 13">
    <name type="scientific">Eubacterium ramulus</name>
    <dbReference type="NCBI Taxonomy" id="39490"/>
    <lineage>
        <taxon>Bacteria</taxon>
        <taxon>Bacillati</taxon>
        <taxon>Bacillota</taxon>
        <taxon>Clostridia</taxon>
        <taxon>Eubacteriales</taxon>
        <taxon>Eubacteriaceae</taxon>
        <taxon>Eubacterium</taxon>
    </lineage>
</organism>
<dbReference type="OrthoDB" id="9782387at2"/>
<name>A0A2V1JWZ6_EUBRA</name>
<dbReference type="PROSITE" id="PS51918">
    <property type="entry name" value="RADICAL_SAM"/>
    <property type="match status" value="1"/>
</dbReference>
<reference evidence="12 13" key="1">
    <citation type="submission" date="2014-09" db="EMBL/GenBank/DDBJ databases">
        <title>Butyrate-producing bacteria isolated from human gut.</title>
        <authorList>
            <person name="Zhang Q."/>
            <person name="Zhao L."/>
        </authorList>
    </citation>
    <scope>NUCLEOTIDE SEQUENCE [LARGE SCALE GENOMIC DNA]</scope>
    <source>
        <strain evidence="12 13">21</strain>
    </source>
</reference>
<dbReference type="Gene3D" id="3.20.20.70">
    <property type="entry name" value="Aldolase class I"/>
    <property type="match status" value="1"/>
</dbReference>
<dbReference type="Pfam" id="PF00037">
    <property type="entry name" value="Fer4"/>
    <property type="match status" value="1"/>
</dbReference>
<dbReference type="Gene3D" id="3.30.70.20">
    <property type="match status" value="1"/>
</dbReference>
<dbReference type="SFLD" id="SFLDG01118">
    <property type="entry name" value="activating_enzymes__group_2"/>
    <property type="match status" value="1"/>
</dbReference>
<dbReference type="RefSeq" id="WP_109214405.1">
    <property type="nucleotide sequence ID" value="NZ_CAJLEE010000008.1"/>
</dbReference>
<keyword evidence="6" id="KW-0560">Oxidoreductase</keyword>
<dbReference type="InterPro" id="IPR017900">
    <property type="entry name" value="4Fe4S_Fe_S_CS"/>
</dbReference>
<comment type="similarity">
    <text evidence="2">Belongs to the organic radical-activating enzymes family.</text>
</comment>
<evidence type="ECO:0000313" key="12">
    <source>
        <dbReference type="EMBL" id="PWE88005.1"/>
    </source>
</evidence>
<dbReference type="InterPro" id="IPR034457">
    <property type="entry name" value="Organic_radical-activating"/>
</dbReference>
<keyword evidence="4" id="KW-0949">S-adenosyl-L-methionine</keyword>
<comment type="caution">
    <text evidence="12">The sequence shown here is derived from an EMBL/GenBank/DDBJ whole genome shotgun (WGS) entry which is preliminary data.</text>
</comment>
<keyword evidence="13" id="KW-1185">Reference proteome</keyword>
<feature type="domain" description="Radical SAM core" evidence="11">
    <location>
        <begin position="14"/>
        <end position="297"/>
    </location>
</feature>
<dbReference type="AlphaFoldDB" id="A0A2V1JWZ6"/>
<dbReference type="InterPro" id="IPR007197">
    <property type="entry name" value="rSAM"/>
</dbReference>
<keyword evidence="5" id="KW-0479">Metal-binding</keyword>
<evidence type="ECO:0000313" key="13">
    <source>
        <dbReference type="Proteomes" id="UP000245288"/>
    </source>
</evidence>
<evidence type="ECO:0000256" key="6">
    <source>
        <dbReference type="ARBA" id="ARBA00023002"/>
    </source>
</evidence>
<dbReference type="PANTHER" id="PTHR30352">
    <property type="entry name" value="PYRUVATE FORMATE-LYASE-ACTIVATING ENZYME"/>
    <property type="match status" value="1"/>
</dbReference>
<proteinExistence type="inferred from homology"/>
<dbReference type="InterPro" id="IPR013785">
    <property type="entry name" value="Aldolase_TIM"/>
</dbReference>
<dbReference type="Pfam" id="PF04055">
    <property type="entry name" value="Radical_SAM"/>
    <property type="match status" value="1"/>
</dbReference>
<dbReference type="NCBIfam" id="TIGR02494">
    <property type="entry name" value="PFLE_PFLC"/>
    <property type="match status" value="1"/>
</dbReference>
<feature type="domain" description="4Fe-4S ferredoxin-type" evidence="10">
    <location>
        <begin position="75"/>
        <end position="105"/>
    </location>
</feature>
<dbReference type="PROSITE" id="PS01087">
    <property type="entry name" value="RADICAL_ACTIVATING"/>
    <property type="match status" value="1"/>
</dbReference>
<dbReference type="InterPro" id="IPR058240">
    <property type="entry name" value="rSAM_sf"/>
</dbReference>
<keyword evidence="8" id="KW-0411">Iron-sulfur</keyword>
<dbReference type="InterPro" id="IPR001989">
    <property type="entry name" value="Radical_activat_CS"/>
</dbReference>
<sequence length="309" mass="35094">MTGTIFDISHYMLEDGPGIRTNVFVKGCPLRCKWCSNAYGLEKRIQLSYKAQKCVGCGKCIQICPENAITWNEKKSVVVQKFEKCRQCLRCVQVCNFQARAQVGIEKTVEEVVKAVLDDRMFYRRSGGGVTLSGGEILGQADFVGEILKKCVYYGIHTAIETSGYGKWEDLKRILGYTKLVFLDCKCMNREKHKALTGVGNEIILENIVKTAQWCEKHGKQLIIRLPLIPTLNDDDINVRDTAKFVKELRGKPLLNVLPYHNFGASKYETIGKRYPTEDLQPQESEDMQRIKKIFEEVGVRFSVGGYNI</sequence>
<evidence type="ECO:0000259" key="11">
    <source>
        <dbReference type="PROSITE" id="PS51918"/>
    </source>
</evidence>
<dbReference type="GO" id="GO:0046872">
    <property type="term" value="F:metal ion binding"/>
    <property type="evidence" value="ECO:0007669"/>
    <property type="project" value="UniProtKB-KW"/>
</dbReference>
<comment type="cofactor">
    <cofactor evidence="1">
        <name>[4Fe-4S] cluster</name>
        <dbReference type="ChEBI" id="CHEBI:49883"/>
    </cofactor>
</comment>
<keyword evidence="3" id="KW-0004">4Fe-4S</keyword>
<comment type="catalytic activity">
    <reaction evidence="9">
        <text>glycyl-[protein] + reduced [flavodoxin] + S-adenosyl-L-methionine = glycin-2-yl radical-[protein] + semiquinone [flavodoxin] + 5'-deoxyadenosine + L-methionine + H(+)</text>
        <dbReference type="Rhea" id="RHEA:61976"/>
        <dbReference type="Rhea" id="RHEA-COMP:10622"/>
        <dbReference type="Rhea" id="RHEA-COMP:14480"/>
        <dbReference type="Rhea" id="RHEA-COMP:15993"/>
        <dbReference type="Rhea" id="RHEA-COMP:15994"/>
        <dbReference type="ChEBI" id="CHEBI:15378"/>
        <dbReference type="ChEBI" id="CHEBI:17319"/>
        <dbReference type="ChEBI" id="CHEBI:29947"/>
        <dbReference type="ChEBI" id="CHEBI:32722"/>
        <dbReference type="ChEBI" id="CHEBI:57618"/>
        <dbReference type="ChEBI" id="CHEBI:57844"/>
        <dbReference type="ChEBI" id="CHEBI:59789"/>
        <dbReference type="ChEBI" id="CHEBI:140311"/>
    </reaction>
</comment>
<dbReference type="PROSITE" id="PS00198">
    <property type="entry name" value="4FE4S_FER_1"/>
    <property type="match status" value="1"/>
</dbReference>
<evidence type="ECO:0000259" key="10">
    <source>
        <dbReference type="PROSITE" id="PS51379"/>
    </source>
</evidence>
<dbReference type="SUPFAM" id="SSF54862">
    <property type="entry name" value="4Fe-4S ferredoxins"/>
    <property type="match status" value="1"/>
</dbReference>
<evidence type="ECO:0000256" key="3">
    <source>
        <dbReference type="ARBA" id="ARBA00022485"/>
    </source>
</evidence>
<dbReference type="SUPFAM" id="SSF102114">
    <property type="entry name" value="Radical SAM enzymes"/>
    <property type="match status" value="1"/>
</dbReference>
<dbReference type="InterPro" id="IPR012839">
    <property type="entry name" value="Organic_radical_activase"/>
</dbReference>
<feature type="domain" description="4Fe-4S ferredoxin-type" evidence="10">
    <location>
        <begin position="45"/>
        <end position="74"/>
    </location>
</feature>
<evidence type="ECO:0000256" key="4">
    <source>
        <dbReference type="ARBA" id="ARBA00022691"/>
    </source>
</evidence>
<gene>
    <name evidence="12" type="ORF">LG34_00745</name>
</gene>
<dbReference type="SFLD" id="SFLDG01066">
    <property type="entry name" value="organic_radical-activating_enz"/>
    <property type="match status" value="1"/>
</dbReference>
<dbReference type="GO" id="GO:0051539">
    <property type="term" value="F:4 iron, 4 sulfur cluster binding"/>
    <property type="evidence" value="ECO:0007669"/>
    <property type="project" value="UniProtKB-KW"/>
</dbReference>
<dbReference type="PANTHER" id="PTHR30352:SF4">
    <property type="entry name" value="PYRUVATE FORMATE-LYASE 2-ACTIVATING ENZYME"/>
    <property type="match status" value="1"/>
</dbReference>
<evidence type="ECO:0000256" key="8">
    <source>
        <dbReference type="ARBA" id="ARBA00023014"/>
    </source>
</evidence>